<comment type="similarity">
    <text evidence="1">Belongs to the bacterial solute-binding protein 8 family.</text>
</comment>
<feature type="chain" id="PRO_5038489832" evidence="2">
    <location>
        <begin position="19"/>
        <end position="345"/>
    </location>
</feature>
<gene>
    <name evidence="4" type="ORF">BOX37_16565</name>
</gene>
<dbReference type="Proteomes" id="UP000183810">
    <property type="component" value="Chromosome"/>
</dbReference>
<name>A0A1J0VTF4_9NOCA</name>
<feature type="signal peptide" evidence="2">
    <location>
        <begin position="1"/>
        <end position="18"/>
    </location>
</feature>
<proteinExistence type="inferred from homology"/>
<reference evidence="4" key="1">
    <citation type="submission" date="2016-11" db="EMBL/GenBank/DDBJ databases">
        <authorList>
            <person name="Jaros S."/>
            <person name="Januszkiewicz K."/>
            <person name="Wedrychowicz H."/>
        </authorList>
    </citation>
    <scope>NUCLEOTIDE SEQUENCE [LARGE SCALE GENOMIC DNA]</scope>
    <source>
        <strain evidence="4">Y48</strain>
    </source>
</reference>
<dbReference type="PROSITE" id="PS50983">
    <property type="entry name" value="FE_B12_PBP"/>
    <property type="match status" value="1"/>
</dbReference>
<organism evidence="4 5">
    <name type="scientific">Nocardia mangyaensis</name>
    <dbReference type="NCBI Taxonomy" id="2213200"/>
    <lineage>
        <taxon>Bacteria</taxon>
        <taxon>Bacillati</taxon>
        <taxon>Actinomycetota</taxon>
        <taxon>Actinomycetes</taxon>
        <taxon>Mycobacteriales</taxon>
        <taxon>Nocardiaceae</taxon>
        <taxon>Nocardia</taxon>
    </lineage>
</organism>
<evidence type="ECO:0000313" key="4">
    <source>
        <dbReference type="EMBL" id="APE35290.1"/>
    </source>
</evidence>
<dbReference type="EMBL" id="CP018082">
    <property type="protein sequence ID" value="APE35290.1"/>
    <property type="molecule type" value="Genomic_DNA"/>
</dbReference>
<dbReference type="OrthoDB" id="9797850at2"/>
<dbReference type="KEGG" id="nsl:BOX37_16565"/>
<protein>
    <submittedName>
        <fullName evidence="4">ABC transporter substrate-binding protein</fullName>
    </submittedName>
</protein>
<keyword evidence="5" id="KW-1185">Reference proteome</keyword>
<evidence type="ECO:0000259" key="3">
    <source>
        <dbReference type="PROSITE" id="PS50983"/>
    </source>
</evidence>
<dbReference type="AlphaFoldDB" id="A0A1J0VTF4"/>
<dbReference type="InterPro" id="IPR002491">
    <property type="entry name" value="ABC_transptr_periplasmic_BD"/>
</dbReference>
<dbReference type="Pfam" id="PF01497">
    <property type="entry name" value="Peripla_BP_2"/>
    <property type="match status" value="1"/>
</dbReference>
<evidence type="ECO:0000313" key="5">
    <source>
        <dbReference type="Proteomes" id="UP000183810"/>
    </source>
</evidence>
<dbReference type="RefSeq" id="WP_071928479.1">
    <property type="nucleotide sequence ID" value="NZ_CP018082.1"/>
</dbReference>
<evidence type="ECO:0000256" key="2">
    <source>
        <dbReference type="SAM" id="SignalP"/>
    </source>
</evidence>
<dbReference type="SUPFAM" id="SSF53807">
    <property type="entry name" value="Helical backbone' metal receptor"/>
    <property type="match status" value="1"/>
</dbReference>
<dbReference type="InterPro" id="IPR050902">
    <property type="entry name" value="ABC_Transporter_SBP"/>
</dbReference>
<dbReference type="Gene3D" id="3.40.50.1980">
    <property type="entry name" value="Nitrogenase molybdenum iron protein domain"/>
    <property type="match status" value="2"/>
</dbReference>
<sequence length="345" mass="36381">MTPSVFARLRTSALIACAIVVTGCGVQPSPAATGADAVTRANCGIDITVDAPPQRIYAAYQPSIEIAHALGVTDRLVGTAYLDSTVLPEYEAAQAKSAYVEKLPSRDELLAQNPDFVLSGFNGVFARSAQNSVGTRASLHDLGVRTWVVSPLCPSADGLADEAIDPSTVRFENVYADLRDLGALWAVSERADEVVAELSDRIAAVSATVANAPRPRVAVVTPKDDGSYTAAGGIDFITQIIEAAGGVNAFADLTERRNVQIGAEELIARDPDIILTSACCKATYTRADGQPQVDKIVGNPAFANLTAVRNGVVHPFLFADRAAGVRIAHATELVAELIHPDLFDR</sequence>
<dbReference type="PANTHER" id="PTHR30535:SF7">
    <property type="entry name" value="IRON(III) DICITRATE-BINDING PROTEIN"/>
    <property type="match status" value="1"/>
</dbReference>
<accession>A0A1J0VTF4</accession>
<feature type="domain" description="Fe/B12 periplasmic-binding" evidence="3">
    <location>
        <begin position="55"/>
        <end position="345"/>
    </location>
</feature>
<dbReference type="PANTHER" id="PTHR30535">
    <property type="entry name" value="VITAMIN B12-BINDING PROTEIN"/>
    <property type="match status" value="1"/>
</dbReference>
<keyword evidence="2" id="KW-0732">Signal</keyword>
<evidence type="ECO:0000256" key="1">
    <source>
        <dbReference type="ARBA" id="ARBA00008814"/>
    </source>
</evidence>